<protein>
    <recommendedName>
        <fullName evidence="3">TIGR02556 family CRISPR-associated protein</fullName>
    </recommendedName>
</protein>
<dbReference type="Pfam" id="PF09484">
    <property type="entry name" value="Cas_TM1802"/>
    <property type="match status" value="1"/>
</dbReference>
<organism evidence="1 2">
    <name type="scientific">Caldisericum exile</name>
    <dbReference type="NCBI Taxonomy" id="693075"/>
    <lineage>
        <taxon>Bacteria</taxon>
        <taxon>Pseudomonadati</taxon>
        <taxon>Caldisericota/Cryosericota group</taxon>
        <taxon>Caldisericota</taxon>
        <taxon>Caldisericia</taxon>
        <taxon>Caldisericales</taxon>
        <taxon>Caldisericaceae</taxon>
        <taxon>Caldisericum</taxon>
    </lineage>
</organism>
<dbReference type="NCBIfam" id="TIGR02591">
    <property type="entry name" value="cas_Csh1"/>
    <property type="match status" value="1"/>
</dbReference>
<reference evidence="1 2" key="1">
    <citation type="submission" date="2018-01" db="EMBL/GenBank/DDBJ databases">
        <title>Metagenomic assembled genomes from two thermal pools in the Uzon Caldera, Kamchatka, Russia.</title>
        <authorList>
            <person name="Wilkins L."/>
            <person name="Ettinger C."/>
        </authorList>
    </citation>
    <scope>NUCLEOTIDE SEQUENCE [LARGE SCALE GENOMIC DNA]</scope>
    <source>
        <strain evidence="1">ARK-10</strain>
    </source>
</reference>
<evidence type="ECO:0000313" key="1">
    <source>
        <dbReference type="EMBL" id="PMP83157.1"/>
    </source>
</evidence>
<proteinExistence type="predicted"/>
<dbReference type="AlphaFoldDB" id="A0A2J6X7Y8"/>
<evidence type="ECO:0000313" key="2">
    <source>
        <dbReference type="Proteomes" id="UP000236910"/>
    </source>
</evidence>
<accession>A0A2J6X7Y8</accession>
<dbReference type="Proteomes" id="UP000236910">
    <property type="component" value="Unassembled WGS sequence"/>
</dbReference>
<name>A0A2J6X7Y8_9BACT</name>
<dbReference type="EMBL" id="PNIX01000133">
    <property type="protein sequence ID" value="PMP83157.1"/>
    <property type="molecule type" value="Genomic_DNA"/>
</dbReference>
<dbReference type="InterPro" id="IPR013389">
    <property type="entry name" value="CRISPR-assoc_prot_Cas8b"/>
</dbReference>
<gene>
    <name evidence="1" type="ORF">C0175_02350</name>
</gene>
<dbReference type="NCBIfam" id="TIGR02556">
    <property type="entry name" value="cas_TM1802"/>
    <property type="match status" value="1"/>
</dbReference>
<dbReference type="InterPro" id="IPR013420">
    <property type="entry name" value="CRISPR-assoc_prot_Cas8b/Csh1_C"/>
</dbReference>
<comment type="caution">
    <text evidence="1">The sequence shown here is derived from an EMBL/GenBank/DDBJ whole genome shotgun (WGS) entry which is preliminary data.</text>
</comment>
<sequence length="610" mass="70238">MLKSVRDIGKAYGGNDVDRLLSAFPSSVKVKDNPENIQAIAVKVEFDSNYNFALKDIVPCYIKSDPYSLLYKQLYGNDKKLFSPTILLKSYEYVNDKKADQILKPFGKYSNFIKGMNSQFLKNFADFLDNNIDGIAQKVSQKIITFSNKNAILTFEFESNGNVFYPADVKEILDAFVKSNQSLTSSGLVCCVCGRNAPISQKKLSDIEIFKFATIEKRGFLPDMNPKNVNKILPICEDCYKDMQLGSKIILKNLDFPFYSQDKVWVIPKSLNGNLDVIKSTIDNIKKINSVTLDKDSIKRRSIFEMRILKNSRVFSDFVSIDFIFYRPNNAQRQIILNIQDMPPTWIKEISDTMDRVDSIYKKIAGEWYDFTLQTIYDLTAKGSKKPNLKDFYIVVKGIFEKRKPQRNLIISNAIKKIRSVIYTDTEFKEDFRIYVYDAMATLDLFKILNKDERSAKMASNLSGEEYELDKKVDEFFNYSFDTSEKKGLFYLGVLVGRLVACQQNKMDKSKAPFYSQLKGLRMKREDFKGLYAKVINKMIEYSSNNNCYLNSKNVDILKRLCAYYLNLTTNWELGIDEANFIFVSGMTLSFVEPLKIAKGEEENGKTEEI</sequence>
<evidence type="ECO:0008006" key="3">
    <source>
        <dbReference type="Google" id="ProtNLM"/>
    </source>
</evidence>